<dbReference type="EMBL" id="QPJK01000008">
    <property type="protein sequence ID" value="RCW68244.1"/>
    <property type="molecule type" value="Genomic_DNA"/>
</dbReference>
<dbReference type="PANTHER" id="PTHR46211:SF1">
    <property type="entry name" value="GLYCEROPHOSPHODIESTER PHOSPHODIESTERASE, CYTOPLASMIC"/>
    <property type="match status" value="1"/>
</dbReference>
<comment type="caution">
    <text evidence="2">The sequence shown here is derived from an EMBL/GenBank/DDBJ whole genome shotgun (WGS) entry which is preliminary data.</text>
</comment>
<dbReference type="InterPro" id="IPR017946">
    <property type="entry name" value="PLC-like_Pdiesterase_TIM-brl"/>
</dbReference>
<protein>
    <submittedName>
        <fullName evidence="2">Glycerophosphoryl diester phosphodiesterase</fullName>
    </submittedName>
</protein>
<dbReference type="Pfam" id="PF03009">
    <property type="entry name" value="GDPD"/>
    <property type="match status" value="1"/>
</dbReference>
<gene>
    <name evidence="2" type="ORF">DES41_108427</name>
</gene>
<proteinExistence type="predicted"/>
<organism evidence="2 3">
    <name type="scientific">Pseudorhodoferax soli</name>
    <dbReference type="NCBI Taxonomy" id="545864"/>
    <lineage>
        <taxon>Bacteria</taxon>
        <taxon>Pseudomonadati</taxon>
        <taxon>Pseudomonadota</taxon>
        <taxon>Betaproteobacteria</taxon>
        <taxon>Burkholderiales</taxon>
        <taxon>Comamonadaceae</taxon>
    </lineage>
</organism>
<dbReference type="PANTHER" id="PTHR46211">
    <property type="entry name" value="GLYCEROPHOSPHORYL DIESTER PHOSPHODIESTERASE"/>
    <property type="match status" value="1"/>
</dbReference>
<dbReference type="PROSITE" id="PS51704">
    <property type="entry name" value="GP_PDE"/>
    <property type="match status" value="1"/>
</dbReference>
<dbReference type="InterPro" id="IPR030395">
    <property type="entry name" value="GP_PDE_dom"/>
</dbReference>
<dbReference type="Gene3D" id="3.20.20.190">
    <property type="entry name" value="Phosphatidylinositol (PI) phosphodiesterase"/>
    <property type="match status" value="1"/>
</dbReference>
<dbReference type="GO" id="GO:0008081">
    <property type="term" value="F:phosphoric diester hydrolase activity"/>
    <property type="evidence" value="ECO:0007669"/>
    <property type="project" value="InterPro"/>
</dbReference>
<sequence>MALAAASCLPAHALKKSRWPTRDGAPPLVIAHRGASGYLPEHTLAAYELAVRMGADCIEPDLHLTRDGQLVAMHDATLERTTDAATRFAARNGGWRVADFSLEEIRQLAMRPQGSAALSVPGFQPSAAHPLRVPTLEEIILLARRLEAEGARAIGLYPEAKQPGPRLASHLLSVLSAAGYVGSDKVFLQSFDLDTVRNLGRRQQALGLGYRVVLLSGSANRLLAMDLAHIAGFASGVGINIRGEGMSRSFIEMAHAAGLTVHGYTFNEARAATALPEYRKFMGWGMDGVFSNYPDLALQARAAESHFL</sequence>
<dbReference type="Proteomes" id="UP000252884">
    <property type="component" value="Unassembled WGS sequence"/>
</dbReference>
<feature type="domain" description="GP-PDE" evidence="1">
    <location>
        <begin position="27"/>
        <end position="301"/>
    </location>
</feature>
<reference evidence="2 3" key="1">
    <citation type="submission" date="2018-07" db="EMBL/GenBank/DDBJ databases">
        <title>Genomic Encyclopedia of Type Strains, Phase IV (KMG-IV): sequencing the most valuable type-strain genomes for metagenomic binning, comparative biology and taxonomic classification.</title>
        <authorList>
            <person name="Goeker M."/>
        </authorList>
    </citation>
    <scope>NUCLEOTIDE SEQUENCE [LARGE SCALE GENOMIC DNA]</scope>
    <source>
        <strain evidence="2 3">DSM 21634</strain>
    </source>
</reference>
<keyword evidence="3" id="KW-1185">Reference proteome</keyword>
<dbReference type="GO" id="GO:0006629">
    <property type="term" value="P:lipid metabolic process"/>
    <property type="evidence" value="ECO:0007669"/>
    <property type="project" value="InterPro"/>
</dbReference>
<dbReference type="SUPFAM" id="SSF51695">
    <property type="entry name" value="PLC-like phosphodiesterases"/>
    <property type="match status" value="1"/>
</dbReference>
<dbReference type="AlphaFoldDB" id="A0A368XQE7"/>
<accession>A0A368XQE7</accession>
<evidence type="ECO:0000313" key="2">
    <source>
        <dbReference type="EMBL" id="RCW68244.1"/>
    </source>
</evidence>
<evidence type="ECO:0000313" key="3">
    <source>
        <dbReference type="Proteomes" id="UP000252884"/>
    </source>
</evidence>
<name>A0A368XQE7_9BURK</name>
<evidence type="ECO:0000259" key="1">
    <source>
        <dbReference type="PROSITE" id="PS51704"/>
    </source>
</evidence>